<feature type="non-terminal residue" evidence="1">
    <location>
        <position position="1"/>
    </location>
</feature>
<organism evidence="1 2">
    <name type="scientific">Aspergillus steynii IBT 23096</name>
    <dbReference type="NCBI Taxonomy" id="1392250"/>
    <lineage>
        <taxon>Eukaryota</taxon>
        <taxon>Fungi</taxon>
        <taxon>Dikarya</taxon>
        <taxon>Ascomycota</taxon>
        <taxon>Pezizomycotina</taxon>
        <taxon>Eurotiomycetes</taxon>
        <taxon>Eurotiomycetidae</taxon>
        <taxon>Eurotiales</taxon>
        <taxon>Aspergillaceae</taxon>
        <taxon>Aspergillus</taxon>
        <taxon>Aspergillus subgen. Circumdati</taxon>
    </lineage>
</organism>
<dbReference type="STRING" id="1392250.A0A2I2G8X2"/>
<evidence type="ECO:0000313" key="2">
    <source>
        <dbReference type="Proteomes" id="UP000234275"/>
    </source>
</evidence>
<dbReference type="Proteomes" id="UP000234275">
    <property type="component" value="Unassembled WGS sequence"/>
</dbReference>
<reference evidence="1 2" key="1">
    <citation type="submission" date="2016-12" db="EMBL/GenBank/DDBJ databases">
        <title>The genomes of Aspergillus section Nigri reveals drivers in fungal speciation.</title>
        <authorList>
            <consortium name="DOE Joint Genome Institute"/>
            <person name="Vesth T.C."/>
            <person name="Nybo J."/>
            <person name="Theobald S."/>
            <person name="Brandl J."/>
            <person name="Frisvad J.C."/>
            <person name="Nielsen K.F."/>
            <person name="Lyhne E.K."/>
            <person name="Kogle M.E."/>
            <person name="Kuo A."/>
            <person name="Riley R."/>
            <person name="Clum A."/>
            <person name="Nolan M."/>
            <person name="Lipzen A."/>
            <person name="Salamov A."/>
            <person name="Henrissat B."/>
            <person name="Wiebenga A."/>
            <person name="De Vries R.P."/>
            <person name="Grigoriev I.V."/>
            <person name="Mortensen U.H."/>
            <person name="Andersen M.R."/>
            <person name="Baker S.E."/>
        </authorList>
    </citation>
    <scope>NUCLEOTIDE SEQUENCE [LARGE SCALE GENOMIC DNA]</scope>
    <source>
        <strain evidence="1 2">IBT 23096</strain>
    </source>
</reference>
<protein>
    <submittedName>
        <fullName evidence="1">Uncharacterized protein</fullName>
    </submittedName>
</protein>
<keyword evidence="2" id="KW-1185">Reference proteome</keyword>
<comment type="caution">
    <text evidence="1">The sequence shown here is derived from an EMBL/GenBank/DDBJ whole genome shotgun (WGS) entry which is preliminary data.</text>
</comment>
<dbReference type="OrthoDB" id="4504104at2759"/>
<dbReference type="VEuPathDB" id="FungiDB:P170DRAFT_358173"/>
<sequence>LPLAKFSLNTTYSDSIKTSLFFTNYGFHLYMGFEPVLIKDHCTYNCLII</sequence>
<proteinExistence type="predicted"/>
<name>A0A2I2G8X2_9EURO</name>
<dbReference type="GeneID" id="36551966"/>
<dbReference type="EMBL" id="MSFO01000004">
    <property type="protein sequence ID" value="PLB49321.1"/>
    <property type="molecule type" value="Genomic_DNA"/>
</dbReference>
<dbReference type="AlphaFoldDB" id="A0A2I2G8X2"/>
<gene>
    <name evidence="1" type="ORF">P170DRAFT_358173</name>
</gene>
<accession>A0A2I2G8X2</accession>
<evidence type="ECO:0000313" key="1">
    <source>
        <dbReference type="EMBL" id="PLB49321.1"/>
    </source>
</evidence>
<dbReference type="RefSeq" id="XP_024704623.1">
    <property type="nucleotide sequence ID" value="XM_024844266.1"/>
</dbReference>